<dbReference type="RefSeq" id="WP_035314911.1">
    <property type="nucleotide sequence ID" value="NZ_AODH01000035.1"/>
</dbReference>
<gene>
    <name evidence="4" type="ORF">BCAMP_08611</name>
</gene>
<dbReference type="CDD" id="cd04301">
    <property type="entry name" value="NAT_SF"/>
    <property type="match status" value="1"/>
</dbReference>
<keyword evidence="1 4" id="KW-0808">Transferase</keyword>
<organism evidence="4 5">
    <name type="scientific">Brochothrix campestris FSL F6-1037</name>
    <dbReference type="NCBI Taxonomy" id="1265861"/>
    <lineage>
        <taxon>Bacteria</taxon>
        <taxon>Bacillati</taxon>
        <taxon>Bacillota</taxon>
        <taxon>Bacilli</taxon>
        <taxon>Bacillales</taxon>
        <taxon>Listeriaceae</taxon>
        <taxon>Brochothrix</taxon>
    </lineage>
</organism>
<sequence length="162" mass="18410">MSHLQIRPIKQSDYPQLIAIENSVWNQTNTPSQVFYASVADYQQYYPVGTQFVALAHQTVLGIVQYHHATALPASNHTLSMSIAIANDAQHQGVGSALMQHIKTYAKQHNYRKITLRALATNPQALSFYKKHHFVIEGILKDEFFIAGHYVDDYLLSYFITD</sequence>
<feature type="domain" description="N-acetyltransferase" evidence="3">
    <location>
        <begin position="4"/>
        <end position="161"/>
    </location>
</feature>
<comment type="caution">
    <text evidence="4">The sequence shown here is derived from an EMBL/GenBank/DDBJ whole genome shotgun (WGS) entry which is preliminary data.</text>
</comment>
<evidence type="ECO:0000313" key="5">
    <source>
        <dbReference type="Proteomes" id="UP000019243"/>
    </source>
</evidence>
<dbReference type="STRING" id="1265861.BCAMP_08611"/>
<dbReference type="EMBL" id="AODH01000035">
    <property type="protein sequence ID" value="EUJ38603.1"/>
    <property type="molecule type" value="Genomic_DNA"/>
</dbReference>
<dbReference type="Gene3D" id="3.40.630.30">
    <property type="match status" value="1"/>
</dbReference>
<protein>
    <submittedName>
        <fullName evidence="4">Putative GNAT family N-acetyl transferase</fullName>
    </submittedName>
</protein>
<evidence type="ECO:0000313" key="4">
    <source>
        <dbReference type="EMBL" id="EUJ38603.1"/>
    </source>
</evidence>
<dbReference type="SUPFAM" id="SSF55729">
    <property type="entry name" value="Acyl-CoA N-acyltransferases (Nat)"/>
    <property type="match status" value="1"/>
</dbReference>
<keyword evidence="5" id="KW-1185">Reference proteome</keyword>
<accession>W7CZY1</accession>
<dbReference type="OrthoDB" id="9802340at2"/>
<dbReference type="InterPro" id="IPR016181">
    <property type="entry name" value="Acyl_CoA_acyltransferase"/>
</dbReference>
<dbReference type="Proteomes" id="UP000019243">
    <property type="component" value="Unassembled WGS sequence"/>
</dbReference>
<dbReference type="InterPro" id="IPR000182">
    <property type="entry name" value="GNAT_dom"/>
</dbReference>
<reference evidence="4 5" key="1">
    <citation type="submission" date="2012-12" db="EMBL/GenBank/DDBJ databases">
        <title>Novel taxa of Listeriaceae from agricultural environments in the United States.</title>
        <authorList>
            <person name="den Bakker H.C."/>
            <person name="Allred A."/>
            <person name="Warchocki S."/>
            <person name="Wright E.M."/>
            <person name="Burrell A."/>
            <person name="Nightingale K.K."/>
            <person name="Kephart D."/>
            <person name="Wiedmann M."/>
        </authorList>
    </citation>
    <scope>NUCLEOTIDE SEQUENCE [LARGE SCALE GENOMIC DNA]</scope>
    <source>
        <strain evidence="4 5">FSL F6-1037</strain>
    </source>
</reference>
<dbReference type="Pfam" id="PF00583">
    <property type="entry name" value="Acetyltransf_1"/>
    <property type="match status" value="1"/>
</dbReference>
<evidence type="ECO:0000259" key="3">
    <source>
        <dbReference type="PROSITE" id="PS51186"/>
    </source>
</evidence>
<evidence type="ECO:0000256" key="2">
    <source>
        <dbReference type="ARBA" id="ARBA00023315"/>
    </source>
</evidence>
<proteinExistence type="predicted"/>
<evidence type="ECO:0000256" key="1">
    <source>
        <dbReference type="ARBA" id="ARBA00022679"/>
    </source>
</evidence>
<dbReference type="PROSITE" id="PS51186">
    <property type="entry name" value="GNAT"/>
    <property type="match status" value="1"/>
</dbReference>
<dbReference type="PANTHER" id="PTHR43877">
    <property type="entry name" value="AMINOALKYLPHOSPHONATE N-ACETYLTRANSFERASE-RELATED-RELATED"/>
    <property type="match status" value="1"/>
</dbReference>
<dbReference type="GO" id="GO:0016747">
    <property type="term" value="F:acyltransferase activity, transferring groups other than amino-acyl groups"/>
    <property type="evidence" value="ECO:0007669"/>
    <property type="project" value="InterPro"/>
</dbReference>
<dbReference type="InterPro" id="IPR050832">
    <property type="entry name" value="Bact_Acetyltransf"/>
</dbReference>
<keyword evidence="2" id="KW-0012">Acyltransferase</keyword>
<name>W7CZY1_9LIST</name>
<dbReference type="AlphaFoldDB" id="W7CZY1"/>